<dbReference type="KEGG" id="dosa:Os10g0512800"/>
<proteinExistence type="predicted"/>
<feature type="region of interest" description="Disordered" evidence="1">
    <location>
        <begin position="32"/>
        <end position="52"/>
    </location>
</feature>
<protein>
    <submittedName>
        <fullName evidence="2">Os10g0512800 protein</fullName>
    </submittedName>
</protein>
<name>Q0IWF5_ORYSJ</name>
<reference evidence="3" key="2">
    <citation type="journal article" date="2008" name="Nucleic Acids Res.">
        <title>The rice annotation project database (RAP-DB): 2008 update.</title>
        <authorList>
            <consortium name="The rice annotation project (RAP)"/>
        </authorList>
    </citation>
    <scope>GENOME REANNOTATION</scope>
    <source>
        <strain evidence="3">cv. Nipponbare</strain>
    </source>
</reference>
<accession>Q0IWF5</accession>
<feature type="compositionally biased region" description="Polar residues" evidence="1">
    <location>
        <begin position="32"/>
        <end position="51"/>
    </location>
</feature>
<dbReference type="AlphaFoldDB" id="Q0IWF5"/>
<feature type="non-terminal residue" evidence="2">
    <location>
        <position position="1"/>
    </location>
</feature>
<evidence type="ECO:0000313" key="3">
    <source>
        <dbReference type="Proteomes" id="UP000000763"/>
    </source>
</evidence>
<evidence type="ECO:0000256" key="1">
    <source>
        <dbReference type="SAM" id="MobiDB-lite"/>
    </source>
</evidence>
<dbReference type="Proteomes" id="UP000000763">
    <property type="component" value="Chromosome 10"/>
</dbReference>
<sequence>GTYVEGIKEEVVLSPGHALSFIAAGEVSTSQDSSMLVQNDSATKDSLSSASPDAVDEINQLRCASGDHSSIAGSGPDEMQGGITASDQMDLLIEQVKMLAGEIAFGTSSLKRLIEQSIEDPEGTKNQIDNLEREIREKRRHMRALEQKLMESGEASVANASMMDMQQVMHPDFIVPSFLIFMQFFSVQAPEPLAFLMFM</sequence>
<evidence type="ECO:0000313" key="2">
    <source>
        <dbReference type="EMBL" id="BAF26960.2"/>
    </source>
</evidence>
<reference evidence="2 3" key="1">
    <citation type="journal article" date="2005" name="Nature">
        <title>The map-based sequence of the rice genome.</title>
        <authorList>
            <consortium name="International rice genome sequencing project (IRGSP)"/>
            <person name="Matsumoto T."/>
            <person name="Wu J."/>
            <person name="Kanamori H."/>
            <person name="Katayose Y."/>
            <person name="Fujisawa M."/>
            <person name="Namiki N."/>
            <person name="Mizuno H."/>
            <person name="Yamamoto K."/>
            <person name="Antonio B.A."/>
            <person name="Baba T."/>
            <person name="Sakata K."/>
            <person name="Nagamura Y."/>
            <person name="Aoki H."/>
            <person name="Arikawa K."/>
            <person name="Arita K."/>
            <person name="Bito T."/>
            <person name="Chiden Y."/>
            <person name="Fujitsuka N."/>
            <person name="Fukunaka R."/>
            <person name="Hamada M."/>
            <person name="Harada C."/>
            <person name="Hayashi A."/>
            <person name="Hijishita S."/>
            <person name="Honda M."/>
            <person name="Hosokawa S."/>
            <person name="Ichikawa Y."/>
            <person name="Idonuma A."/>
            <person name="Iijima M."/>
            <person name="Ikeda M."/>
            <person name="Ikeno M."/>
            <person name="Ito K."/>
            <person name="Ito S."/>
            <person name="Ito T."/>
            <person name="Ito Y."/>
            <person name="Ito Y."/>
            <person name="Iwabuchi A."/>
            <person name="Kamiya K."/>
            <person name="Karasawa W."/>
            <person name="Kurita K."/>
            <person name="Katagiri S."/>
            <person name="Kikuta A."/>
            <person name="Kobayashi H."/>
            <person name="Kobayashi N."/>
            <person name="Machita K."/>
            <person name="Maehara T."/>
            <person name="Masukawa M."/>
            <person name="Mizubayashi T."/>
            <person name="Mukai Y."/>
            <person name="Nagasaki H."/>
            <person name="Nagata Y."/>
            <person name="Naito S."/>
            <person name="Nakashima M."/>
            <person name="Nakama Y."/>
            <person name="Nakamichi Y."/>
            <person name="Nakamura M."/>
            <person name="Meguro A."/>
            <person name="Negishi M."/>
            <person name="Ohta I."/>
            <person name="Ohta T."/>
            <person name="Okamoto M."/>
            <person name="Ono N."/>
            <person name="Saji S."/>
            <person name="Sakaguchi M."/>
            <person name="Sakai K."/>
            <person name="Shibata M."/>
            <person name="Shimokawa T."/>
            <person name="Song J."/>
            <person name="Takazaki Y."/>
            <person name="Terasawa K."/>
            <person name="Tsugane M."/>
            <person name="Tsuji K."/>
            <person name="Ueda S."/>
            <person name="Waki K."/>
            <person name="Yamagata H."/>
            <person name="Yamamoto M."/>
            <person name="Yamamoto S."/>
            <person name="Yamane H."/>
            <person name="Yoshiki S."/>
            <person name="Yoshihara R."/>
            <person name="Yukawa K."/>
            <person name="Zhong H."/>
            <person name="Yano M."/>
            <person name="Yuan Q."/>
            <person name="Ouyang S."/>
            <person name="Liu J."/>
            <person name="Jones K.M."/>
            <person name="Gansberger K."/>
            <person name="Moffat K."/>
            <person name="Hill J."/>
            <person name="Bera J."/>
            <person name="Fadrosh D."/>
            <person name="Jin S."/>
            <person name="Johri S."/>
            <person name="Kim M."/>
            <person name="Overton L."/>
            <person name="Reardon M."/>
            <person name="Tsitrin T."/>
            <person name="Vuong H."/>
            <person name="Weaver B."/>
            <person name="Ciecko A."/>
            <person name="Tallon L."/>
            <person name="Jackson J."/>
            <person name="Pai G."/>
            <person name="Aken S.V."/>
            <person name="Utterback T."/>
            <person name="Reidmuller S."/>
            <person name="Feldblyum T."/>
            <person name="Hsiao J."/>
            <person name="Zismann V."/>
            <person name="Iobst S."/>
            <person name="de Vazeille A.R."/>
            <person name="Buell C.R."/>
            <person name="Ying K."/>
            <person name="Li Y."/>
            <person name="Lu T."/>
            <person name="Huang Y."/>
            <person name="Zhao Q."/>
            <person name="Feng Q."/>
            <person name="Zhang L."/>
            <person name="Zhu J."/>
            <person name="Weng Q."/>
            <person name="Mu J."/>
            <person name="Lu Y."/>
            <person name="Fan D."/>
            <person name="Liu Y."/>
            <person name="Guan J."/>
            <person name="Zhang Y."/>
            <person name="Yu S."/>
            <person name="Liu X."/>
            <person name="Zhang Y."/>
            <person name="Hong G."/>
            <person name="Han B."/>
            <person name="Choisne N."/>
            <person name="Demange N."/>
            <person name="Orjeda G."/>
            <person name="Samain S."/>
            <person name="Cattolico L."/>
            <person name="Pelletier E."/>
            <person name="Couloux A."/>
            <person name="Segurens B."/>
            <person name="Wincker P."/>
            <person name="D'Hont A."/>
            <person name="Scarpelli C."/>
            <person name="Weissenbach J."/>
            <person name="Salanoubat M."/>
            <person name="Quetier F."/>
            <person name="Yu Y."/>
            <person name="Kim H.R."/>
            <person name="Rambo T."/>
            <person name="Currie J."/>
            <person name="Collura K."/>
            <person name="Luo M."/>
            <person name="Yang T."/>
            <person name="Ammiraju J.S.S."/>
            <person name="Engler F."/>
            <person name="Soderlund C."/>
            <person name="Wing R.A."/>
            <person name="Palmer L.E."/>
            <person name="de la Bastide M."/>
            <person name="Spiegel L."/>
            <person name="Nascimento L."/>
            <person name="Zutavern T."/>
            <person name="O'Shaughnessy A."/>
            <person name="Dike S."/>
            <person name="Dedhia N."/>
            <person name="Preston R."/>
            <person name="Balija V."/>
            <person name="McCombie W.R."/>
            <person name="Chow T."/>
            <person name="Chen H."/>
            <person name="Chung M."/>
            <person name="Chen C."/>
            <person name="Shaw J."/>
            <person name="Wu H."/>
            <person name="Hsiao K."/>
            <person name="Chao Y."/>
            <person name="Chu M."/>
            <person name="Cheng C."/>
            <person name="Hour A."/>
            <person name="Lee P."/>
            <person name="Lin S."/>
            <person name="Lin Y."/>
            <person name="Liou J."/>
            <person name="Liu S."/>
            <person name="Hsing Y."/>
            <person name="Raghuvanshi S."/>
            <person name="Mohanty A."/>
            <person name="Bharti A.K."/>
            <person name="Gaur A."/>
            <person name="Gupta V."/>
            <person name="Kumar D."/>
            <person name="Ravi V."/>
            <person name="Vij S."/>
            <person name="Kapur A."/>
            <person name="Khurana P."/>
            <person name="Khurana P."/>
            <person name="Khurana J.P."/>
            <person name="Tyagi A.K."/>
            <person name="Gaikwad K."/>
            <person name="Singh A."/>
            <person name="Dalal V."/>
            <person name="Srivastava S."/>
            <person name="Dixit A."/>
            <person name="Pal A.K."/>
            <person name="Ghazi I.A."/>
            <person name="Yadav M."/>
            <person name="Pandit A."/>
            <person name="Bhargava A."/>
            <person name="Sureshbabu K."/>
            <person name="Batra K."/>
            <person name="Sharma T.R."/>
            <person name="Mohapatra T."/>
            <person name="Singh N.K."/>
            <person name="Messing J."/>
            <person name="Nelson A.B."/>
            <person name="Fuks G."/>
            <person name="Kavchok S."/>
            <person name="Keizer G."/>
            <person name="Linton E."/>
            <person name="Llaca V."/>
            <person name="Song R."/>
            <person name="Tanyolac B."/>
            <person name="Young S."/>
            <person name="Ho-Il K."/>
            <person name="Hahn J.H."/>
            <person name="Sangsakoo G."/>
            <person name="Vanavichit A."/>
            <person name="de Mattos Luiz.A.T."/>
            <person name="Zimmer P.D."/>
            <person name="Malone G."/>
            <person name="Dellagostin O."/>
            <person name="de Oliveira A.C."/>
            <person name="Bevan M."/>
            <person name="Bancroft I."/>
            <person name="Minx P."/>
            <person name="Cordum H."/>
            <person name="Wilson R."/>
            <person name="Cheng Z."/>
            <person name="Jin W."/>
            <person name="Jiang J."/>
            <person name="Leong S.A."/>
            <person name="Iwama H."/>
            <person name="Gojobori T."/>
            <person name="Itoh T."/>
            <person name="Niimura Y."/>
            <person name="Fujii Y."/>
            <person name="Habara T."/>
            <person name="Sakai H."/>
            <person name="Sato Y."/>
            <person name="Wilson G."/>
            <person name="Kumar K."/>
            <person name="McCouch S."/>
            <person name="Juretic N."/>
            <person name="Hoen D."/>
            <person name="Wright S."/>
            <person name="Bruskiewich R."/>
            <person name="Bureau T."/>
            <person name="Miyao A."/>
            <person name="Hirochika H."/>
            <person name="Nishikawa T."/>
            <person name="Kadowaki K."/>
            <person name="Sugiura M."/>
            <person name="Burr B."/>
            <person name="Sasaki T."/>
        </authorList>
    </citation>
    <scope>NUCLEOTIDE SEQUENCE [LARGE SCALE GENOMIC DNA]</scope>
    <source>
        <strain evidence="3">cv. Nipponbare</strain>
    </source>
</reference>
<dbReference type="EMBL" id="AP008216">
    <property type="protein sequence ID" value="BAF26960.2"/>
    <property type="molecule type" value="Genomic_DNA"/>
</dbReference>
<gene>
    <name evidence="2" type="ordered locus">Os10g0512800</name>
</gene>
<organism evidence="2 3">
    <name type="scientific">Oryza sativa subsp. japonica</name>
    <name type="common">Rice</name>
    <dbReference type="NCBI Taxonomy" id="39947"/>
    <lineage>
        <taxon>Eukaryota</taxon>
        <taxon>Viridiplantae</taxon>
        <taxon>Streptophyta</taxon>
        <taxon>Embryophyta</taxon>
        <taxon>Tracheophyta</taxon>
        <taxon>Spermatophyta</taxon>
        <taxon>Magnoliopsida</taxon>
        <taxon>Liliopsida</taxon>
        <taxon>Poales</taxon>
        <taxon>Poaceae</taxon>
        <taxon>BOP clade</taxon>
        <taxon>Oryzoideae</taxon>
        <taxon>Oryzeae</taxon>
        <taxon>Oryzinae</taxon>
        <taxon>Oryza</taxon>
        <taxon>Oryza sativa</taxon>
    </lineage>
</organism>